<evidence type="ECO:0000256" key="1">
    <source>
        <dbReference type="ARBA" id="ARBA00023015"/>
    </source>
</evidence>
<dbReference type="Proteomes" id="UP000509579">
    <property type="component" value="Chromosome"/>
</dbReference>
<proteinExistence type="predicted"/>
<gene>
    <name evidence="5" type="ORF">HUK68_13955</name>
</gene>
<dbReference type="SMART" id="SM00342">
    <property type="entry name" value="HTH_ARAC"/>
    <property type="match status" value="1"/>
</dbReference>
<evidence type="ECO:0000313" key="5">
    <source>
        <dbReference type="EMBL" id="QKV53907.1"/>
    </source>
</evidence>
<dbReference type="KEGG" id="aant:HUK68_13955"/>
<dbReference type="InterPro" id="IPR050204">
    <property type="entry name" value="AraC_XylS_family_regulators"/>
</dbReference>
<dbReference type="PANTHER" id="PTHR46796:SF6">
    <property type="entry name" value="ARAC SUBFAMILY"/>
    <property type="match status" value="1"/>
</dbReference>
<dbReference type="GO" id="GO:0003700">
    <property type="term" value="F:DNA-binding transcription factor activity"/>
    <property type="evidence" value="ECO:0007669"/>
    <property type="project" value="InterPro"/>
</dbReference>
<evidence type="ECO:0000256" key="3">
    <source>
        <dbReference type="ARBA" id="ARBA00023163"/>
    </source>
</evidence>
<evidence type="ECO:0000313" key="6">
    <source>
        <dbReference type="Proteomes" id="UP000509579"/>
    </source>
</evidence>
<dbReference type="SUPFAM" id="SSF46689">
    <property type="entry name" value="Homeodomain-like"/>
    <property type="match status" value="1"/>
</dbReference>
<organism evidence="5 6">
    <name type="scientific">Comamonas antarctica</name>
    <dbReference type="NCBI Taxonomy" id="2743470"/>
    <lineage>
        <taxon>Bacteria</taxon>
        <taxon>Pseudomonadati</taxon>
        <taxon>Pseudomonadota</taxon>
        <taxon>Betaproteobacteria</taxon>
        <taxon>Burkholderiales</taxon>
        <taxon>Comamonadaceae</taxon>
        <taxon>Comamonas</taxon>
    </lineage>
</organism>
<reference evidence="5 6" key="1">
    <citation type="submission" date="2020-06" db="EMBL/GenBank/DDBJ databases">
        <title>Acidovorax antarctica sp. nov., isolated from Corinth ice sheet soil, Antarctic Fields Peninsula.</title>
        <authorList>
            <person name="Xu Q."/>
            <person name="Peng F."/>
        </authorList>
    </citation>
    <scope>NUCLEOTIDE SEQUENCE [LARGE SCALE GENOMIC DNA]</scope>
    <source>
        <strain evidence="5 6">16-35-5</strain>
    </source>
</reference>
<dbReference type="RefSeq" id="WP_175504713.1">
    <property type="nucleotide sequence ID" value="NZ_CAURQT010000014.1"/>
</dbReference>
<dbReference type="GO" id="GO:0043565">
    <property type="term" value="F:sequence-specific DNA binding"/>
    <property type="evidence" value="ECO:0007669"/>
    <property type="project" value="InterPro"/>
</dbReference>
<protein>
    <submittedName>
        <fullName evidence="5">Helix-turn-helix domain-containing protein</fullName>
    </submittedName>
</protein>
<sequence length="315" mass="34711">MDTASSLSTDGLSAHEAVPAWQDWMAKLFSGLGTDLYGDTVFEGHLQRSQAGAVVMTRLEAARHRVIRSVQGLRSHDADQVKIVAPWQGLAAVSQQGREASARNGSWVIYDTSQAYEVANPEWSEHLIVMLPRRSLEQRGIRLEGLMGRNVGGGSGIARVALEAMRSTYQELPTMAPAVAERAGELLIDLVHLSLQELSGRGTAVTQQQAFKDRIRAHVAAHVRDPRLCIDDIARAMNCSKRHLYNAFADEPLALAAWIQQLRLELCMRELRDARNAARTITDIAFGCGFSSSAHFSRAFKAYTGMAPTEFRALR</sequence>
<dbReference type="EMBL" id="CP054840">
    <property type="protein sequence ID" value="QKV53907.1"/>
    <property type="molecule type" value="Genomic_DNA"/>
</dbReference>
<keyword evidence="1" id="KW-0805">Transcription regulation</keyword>
<dbReference type="Gene3D" id="1.10.10.60">
    <property type="entry name" value="Homeodomain-like"/>
    <property type="match status" value="1"/>
</dbReference>
<feature type="domain" description="HTH araC/xylS-type" evidence="4">
    <location>
        <begin position="213"/>
        <end position="314"/>
    </location>
</feature>
<accession>A0A6N1X3R2</accession>
<name>A0A6N1X3R2_9BURK</name>
<dbReference type="InterPro" id="IPR020449">
    <property type="entry name" value="Tscrpt_reg_AraC-type_HTH"/>
</dbReference>
<keyword evidence="6" id="KW-1185">Reference proteome</keyword>
<dbReference type="Pfam" id="PF14525">
    <property type="entry name" value="AraC_binding_2"/>
    <property type="match status" value="1"/>
</dbReference>
<evidence type="ECO:0000259" key="4">
    <source>
        <dbReference type="PROSITE" id="PS01124"/>
    </source>
</evidence>
<evidence type="ECO:0000256" key="2">
    <source>
        <dbReference type="ARBA" id="ARBA00023125"/>
    </source>
</evidence>
<dbReference type="Pfam" id="PF12833">
    <property type="entry name" value="HTH_18"/>
    <property type="match status" value="1"/>
</dbReference>
<dbReference type="PROSITE" id="PS01124">
    <property type="entry name" value="HTH_ARAC_FAMILY_2"/>
    <property type="match status" value="1"/>
</dbReference>
<dbReference type="InterPro" id="IPR018060">
    <property type="entry name" value="HTH_AraC"/>
</dbReference>
<keyword evidence="2" id="KW-0238">DNA-binding</keyword>
<dbReference type="AlphaFoldDB" id="A0A6N1X3R2"/>
<dbReference type="PRINTS" id="PR00032">
    <property type="entry name" value="HTHARAC"/>
</dbReference>
<keyword evidence="3" id="KW-0804">Transcription</keyword>
<dbReference type="InterPro" id="IPR009057">
    <property type="entry name" value="Homeodomain-like_sf"/>
</dbReference>
<dbReference type="InterPro" id="IPR035418">
    <property type="entry name" value="AraC-bd_2"/>
</dbReference>
<dbReference type="PANTHER" id="PTHR46796">
    <property type="entry name" value="HTH-TYPE TRANSCRIPTIONAL ACTIVATOR RHAS-RELATED"/>
    <property type="match status" value="1"/>
</dbReference>